<reference evidence="2" key="1">
    <citation type="journal article" date="2022" name="Int. J. Mol. Sci.">
        <title>Draft Genome of Tanacetum Coccineum: Genomic Comparison of Closely Related Tanacetum-Family Plants.</title>
        <authorList>
            <person name="Yamashiro T."/>
            <person name="Shiraishi A."/>
            <person name="Nakayama K."/>
            <person name="Satake H."/>
        </authorList>
    </citation>
    <scope>NUCLEOTIDE SEQUENCE</scope>
</reference>
<proteinExistence type="predicted"/>
<organism evidence="2 3">
    <name type="scientific">Tanacetum coccineum</name>
    <dbReference type="NCBI Taxonomy" id="301880"/>
    <lineage>
        <taxon>Eukaryota</taxon>
        <taxon>Viridiplantae</taxon>
        <taxon>Streptophyta</taxon>
        <taxon>Embryophyta</taxon>
        <taxon>Tracheophyta</taxon>
        <taxon>Spermatophyta</taxon>
        <taxon>Magnoliopsida</taxon>
        <taxon>eudicotyledons</taxon>
        <taxon>Gunneridae</taxon>
        <taxon>Pentapetalae</taxon>
        <taxon>asterids</taxon>
        <taxon>campanulids</taxon>
        <taxon>Asterales</taxon>
        <taxon>Asteraceae</taxon>
        <taxon>Asteroideae</taxon>
        <taxon>Anthemideae</taxon>
        <taxon>Anthemidinae</taxon>
        <taxon>Tanacetum</taxon>
    </lineage>
</organism>
<evidence type="ECO:0000313" key="2">
    <source>
        <dbReference type="EMBL" id="GJT06673.1"/>
    </source>
</evidence>
<name>A0ABQ5AZ14_9ASTR</name>
<gene>
    <name evidence="2" type="ORF">Tco_0841135</name>
</gene>
<comment type="caution">
    <text evidence="2">The sequence shown here is derived from an EMBL/GenBank/DDBJ whole genome shotgun (WGS) entry which is preliminary data.</text>
</comment>
<dbReference type="Proteomes" id="UP001151760">
    <property type="component" value="Unassembled WGS sequence"/>
</dbReference>
<sequence length="366" mass="40734">MRIQGSPEDREPDEGAKGRSSRHRPMHQLRVEPRVALVVERFVTAQTEILGYIAVIGTSQRAEVSRAFQGELQSESVESAAAHCALYSIGRRRALCRADSNWMQFFRLRGWWADKQLECLIGRWNAGARKGGAAQAEDPRGVVVRSGAEDPSWGGPRCSYSEIYGGAGIEIHDAERYSGTCMLGAWGGLARRGGEVRDPGRRAREWKNTVPFEAGRRATRWEVTLWGNSNMMVGSVYTRECKVDTSRTSLPVDGMTYVVEWGGEMGRHVWWGRKGGLQQDRNVAEAENRLRSVCACMTWTVHDSLADVQQCVWLGDEKTSVELLCVGMFARSNGGYEAGVDSDRIICVYASDYGGRRRGAGNWMRG</sequence>
<keyword evidence="3" id="KW-1185">Reference proteome</keyword>
<evidence type="ECO:0000313" key="3">
    <source>
        <dbReference type="Proteomes" id="UP001151760"/>
    </source>
</evidence>
<protein>
    <submittedName>
        <fullName evidence="2">Uncharacterized protein</fullName>
    </submittedName>
</protein>
<feature type="region of interest" description="Disordered" evidence="1">
    <location>
        <begin position="1"/>
        <end position="25"/>
    </location>
</feature>
<feature type="compositionally biased region" description="Basic and acidic residues" evidence="1">
    <location>
        <begin position="7"/>
        <end position="17"/>
    </location>
</feature>
<evidence type="ECO:0000256" key="1">
    <source>
        <dbReference type="SAM" id="MobiDB-lite"/>
    </source>
</evidence>
<accession>A0ABQ5AZ14</accession>
<dbReference type="EMBL" id="BQNB010012688">
    <property type="protein sequence ID" value="GJT06673.1"/>
    <property type="molecule type" value="Genomic_DNA"/>
</dbReference>
<reference evidence="2" key="2">
    <citation type="submission" date="2022-01" db="EMBL/GenBank/DDBJ databases">
        <authorList>
            <person name="Yamashiro T."/>
            <person name="Shiraishi A."/>
            <person name="Satake H."/>
            <person name="Nakayama K."/>
        </authorList>
    </citation>
    <scope>NUCLEOTIDE SEQUENCE</scope>
</reference>